<accession>A0ABN0B0T1</accession>
<feature type="transmembrane region" description="Helical" evidence="7">
    <location>
        <begin position="194"/>
        <end position="213"/>
    </location>
</feature>
<feature type="compositionally biased region" description="Polar residues" evidence="6">
    <location>
        <begin position="24"/>
        <end position="38"/>
    </location>
</feature>
<dbReference type="Proteomes" id="UP000004431">
    <property type="component" value="Unassembled WGS sequence"/>
</dbReference>
<feature type="transmembrane region" description="Helical" evidence="7">
    <location>
        <begin position="86"/>
        <end position="107"/>
    </location>
</feature>
<dbReference type="EMBL" id="AEDQ01000016">
    <property type="protein sequence ID" value="EFL44405.1"/>
    <property type="molecule type" value="Genomic_DNA"/>
</dbReference>
<organism evidence="8 9">
    <name type="scientific">Fannyhessea vaginae PB189-T1-4</name>
    <dbReference type="NCBI Taxonomy" id="866774"/>
    <lineage>
        <taxon>Bacteria</taxon>
        <taxon>Bacillati</taxon>
        <taxon>Actinomycetota</taxon>
        <taxon>Coriobacteriia</taxon>
        <taxon>Coriobacteriales</taxon>
        <taxon>Atopobiaceae</taxon>
        <taxon>Fannyhessea</taxon>
    </lineage>
</organism>
<keyword evidence="5 7" id="KW-0472">Membrane</keyword>
<dbReference type="Pfam" id="PF01566">
    <property type="entry name" value="Nramp"/>
    <property type="match status" value="1"/>
</dbReference>
<feature type="region of interest" description="Disordered" evidence="6">
    <location>
        <begin position="1"/>
        <end position="52"/>
    </location>
</feature>
<sequence length="458" mass="48853">MAEKPQQSQQQHQPQAAQTQPQPGSVQAQPAQPNGSQVQPAQPAQKPRKQRHRLNARRVLLAMGPGMVAALAGADAGGVATYSNAGALFGFGQLWTVPIMCFLLIVVQETAARMGCVTGKGFASLIREQFGIRKSAIAMIALLISNTTVTLSEFAGIASGMALFGIPIGVSVPLSALFIWVLTMTGSYRSIEKILLAISCVFVTYVIAGFMVAPDWSQSLHDTIIPQITLHPQYLSLLVANVGTTIAPWMIFLAQSNVVDKNAREEDIPYQRIDTITGAVVASAISWFIILVTGAVLYRAGIVVTTAEDAAIALAPLAGEYATILFGTGLIGASFLAACVLPGITASGICEAFGWERGSDCSWQEAPAYRGIITAILIISVVVVLIPNIDLFGIMMVAQVINGILLPVLLLCMVHIAQDSFIMGKYANTHAWTLLTWFTIVSVTILTIIMFAMQAMGY</sequence>
<evidence type="ECO:0000313" key="8">
    <source>
        <dbReference type="EMBL" id="EFL44405.1"/>
    </source>
</evidence>
<dbReference type="SUPFAM" id="SSF81995">
    <property type="entry name" value="beta-sandwich domain of Sec23/24"/>
    <property type="match status" value="1"/>
</dbReference>
<dbReference type="PANTHER" id="PTHR11706">
    <property type="entry name" value="SOLUTE CARRIER PROTEIN FAMILY 11 MEMBER"/>
    <property type="match status" value="1"/>
</dbReference>
<feature type="transmembrane region" description="Helical" evidence="7">
    <location>
        <begin position="59"/>
        <end position="80"/>
    </location>
</feature>
<evidence type="ECO:0000256" key="5">
    <source>
        <dbReference type="ARBA" id="ARBA00023136"/>
    </source>
</evidence>
<dbReference type="InterPro" id="IPR001046">
    <property type="entry name" value="NRAMP_fam"/>
</dbReference>
<evidence type="ECO:0000256" key="3">
    <source>
        <dbReference type="ARBA" id="ARBA00022692"/>
    </source>
</evidence>
<dbReference type="NCBIfam" id="NF037982">
    <property type="entry name" value="Nramp_1"/>
    <property type="match status" value="1"/>
</dbReference>
<evidence type="ECO:0000256" key="6">
    <source>
        <dbReference type="SAM" id="MobiDB-lite"/>
    </source>
</evidence>
<evidence type="ECO:0000256" key="1">
    <source>
        <dbReference type="ARBA" id="ARBA00004141"/>
    </source>
</evidence>
<feature type="transmembrane region" description="Helical" evidence="7">
    <location>
        <begin position="136"/>
        <end position="155"/>
    </location>
</feature>
<feature type="transmembrane region" description="Helical" evidence="7">
    <location>
        <begin position="233"/>
        <end position="254"/>
    </location>
</feature>
<evidence type="ECO:0000256" key="2">
    <source>
        <dbReference type="ARBA" id="ARBA00022448"/>
    </source>
</evidence>
<comment type="subcellular location">
    <subcellularLocation>
        <location evidence="1">Membrane</location>
        <topology evidence="1">Multi-pass membrane protein</topology>
    </subcellularLocation>
</comment>
<keyword evidence="4 7" id="KW-1133">Transmembrane helix</keyword>
<feature type="transmembrane region" description="Helical" evidence="7">
    <location>
        <begin position="434"/>
        <end position="456"/>
    </location>
</feature>
<gene>
    <name evidence="8" type="ORF">HMPREF9248_0439</name>
</gene>
<evidence type="ECO:0000313" key="9">
    <source>
        <dbReference type="Proteomes" id="UP000004431"/>
    </source>
</evidence>
<feature type="compositionally biased region" description="Low complexity" evidence="6">
    <location>
        <begin position="1"/>
        <end position="23"/>
    </location>
</feature>
<reference evidence="8 9" key="1">
    <citation type="submission" date="2010-08" db="EMBL/GenBank/DDBJ databases">
        <authorList>
            <person name="Durkin A.S."/>
            <person name="Madupu R."/>
            <person name="Torralba M."/>
            <person name="Gillis M."/>
            <person name="Methe B."/>
            <person name="Sutton G."/>
            <person name="Nelson K.E."/>
        </authorList>
    </citation>
    <scope>NUCLEOTIDE SEQUENCE [LARGE SCALE GENOMIC DNA]</scope>
    <source>
        <strain evidence="8 9">PB189-T1-4</strain>
    </source>
</reference>
<name>A0ABN0B0T1_9ACTN</name>
<feature type="transmembrane region" description="Helical" evidence="7">
    <location>
        <begin position="392"/>
        <end position="414"/>
    </location>
</feature>
<feature type="transmembrane region" description="Helical" evidence="7">
    <location>
        <begin position="321"/>
        <end position="346"/>
    </location>
</feature>
<dbReference type="PANTHER" id="PTHR11706:SF33">
    <property type="entry name" value="NATURAL RESISTANCE-ASSOCIATED MACROPHAGE PROTEIN 2"/>
    <property type="match status" value="1"/>
</dbReference>
<evidence type="ECO:0000256" key="4">
    <source>
        <dbReference type="ARBA" id="ARBA00022989"/>
    </source>
</evidence>
<feature type="transmembrane region" description="Helical" evidence="7">
    <location>
        <begin position="275"/>
        <end position="301"/>
    </location>
</feature>
<feature type="transmembrane region" description="Helical" evidence="7">
    <location>
        <begin position="161"/>
        <end position="182"/>
    </location>
</feature>
<proteinExistence type="predicted"/>
<protein>
    <submittedName>
        <fullName evidence="8">Metal ion transporter, metal ion (Mn2+/Fe2+) transporter (Nramp) family</fullName>
    </submittedName>
</protein>
<dbReference type="RefSeq" id="WP_006303810.1">
    <property type="nucleotide sequence ID" value="NZ_AEDQ01000016.1"/>
</dbReference>
<feature type="transmembrane region" description="Helical" evidence="7">
    <location>
        <begin position="367"/>
        <end position="386"/>
    </location>
</feature>
<keyword evidence="9" id="KW-1185">Reference proteome</keyword>
<evidence type="ECO:0000256" key="7">
    <source>
        <dbReference type="SAM" id="Phobius"/>
    </source>
</evidence>
<keyword evidence="3 7" id="KW-0812">Transmembrane</keyword>
<keyword evidence="2" id="KW-0813">Transport</keyword>
<comment type="caution">
    <text evidence="8">The sequence shown here is derived from an EMBL/GenBank/DDBJ whole genome shotgun (WGS) entry which is preliminary data.</text>
</comment>